<proteinExistence type="predicted"/>
<gene>
    <name evidence="2" type="ORF">HNQ70_000195</name>
</gene>
<dbReference type="EMBL" id="JACHGB010000001">
    <property type="protein sequence ID" value="MBB5270211.1"/>
    <property type="molecule type" value="Genomic_DNA"/>
</dbReference>
<organism evidence="2 3">
    <name type="scientific">Quisquiliibacterium transsilvanicum</name>
    <dbReference type="NCBI Taxonomy" id="1549638"/>
    <lineage>
        <taxon>Bacteria</taxon>
        <taxon>Pseudomonadati</taxon>
        <taxon>Pseudomonadota</taxon>
        <taxon>Betaproteobacteria</taxon>
        <taxon>Burkholderiales</taxon>
        <taxon>Burkholderiaceae</taxon>
        <taxon>Quisquiliibacterium</taxon>
    </lineage>
</organism>
<dbReference type="Pfam" id="PF04909">
    <property type="entry name" value="Amidohydro_2"/>
    <property type="match status" value="1"/>
</dbReference>
<feature type="domain" description="Amidohydrolase-related" evidence="1">
    <location>
        <begin position="322"/>
        <end position="553"/>
    </location>
</feature>
<sequence length="583" mass="63093">MPNRARDGQRRTLILGGAALAGLSAAGCCTVPPPSQIASGCNPRPAPFLAGPEVQAAWQGAERNFDAHTHFFNAQDVPVAGFLAKSVAHGIEDERLRQFVIALAPLAEALGKTAVTARDEHVALCQRGLSDGQRAKSLAEDTAELDKQIDSLSDKRAGEFYREILRRGSDIPRLFDEAAQRAKDRSASALRNQVGRFSEDLVIEAFKDGGGYRERATGKLVPQTTNGMSAEETTVASMRGALQFVRFMLSPRHHNLRTYIRRYADHSPGLPLSGCFASMVDFNYWLACPERATNLQDQLRLHELLAVLSGGFLMPLAAYNPWVDIKEGDAAIRLVEIALKERGCVGVKIYPPMGFFAYGNAGFKVHTVEPRPDLAQLDKKLRTLYELCDELGAPVMAHANESMGRDLAHDALGGPAGWSALLDGAPALERLKVNAGHFGGARQRNDDDWTDGFIDLMGRQGGLRVYGDLGYWDELVGSQAARSRLTRALAVGLAGGESVADRVMYGSDWLMLSRVPGWELYAQAVAGLLRGISAPPGAAEKVLGANAMACFGLARDEDAAPLRRLVKFHVDNGNPQGPGWLRG</sequence>
<dbReference type="SUPFAM" id="SSF51556">
    <property type="entry name" value="Metallo-dependent hydrolases"/>
    <property type="match status" value="1"/>
</dbReference>
<dbReference type="PROSITE" id="PS51257">
    <property type="entry name" value="PROKAR_LIPOPROTEIN"/>
    <property type="match status" value="1"/>
</dbReference>
<name>A0A7W8HE01_9BURK</name>
<keyword evidence="2" id="KW-0378">Hydrolase</keyword>
<comment type="caution">
    <text evidence="2">The sequence shown here is derived from an EMBL/GenBank/DDBJ whole genome shotgun (WGS) entry which is preliminary data.</text>
</comment>
<dbReference type="Proteomes" id="UP000532440">
    <property type="component" value="Unassembled WGS sequence"/>
</dbReference>
<dbReference type="InterPro" id="IPR006311">
    <property type="entry name" value="TAT_signal"/>
</dbReference>
<dbReference type="InterPro" id="IPR032466">
    <property type="entry name" value="Metal_Hydrolase"/>
</dbReference>
<dbReference type="RefSeq" id="WP_183963421.1">
    <property type="nucleotide sequence ID" value="NZ_BAABEW010000003.1"/>
</dbReference>
<dbReference type="GO" id="GO:0016787">
    <property type="term" value="F:hydrolase activity"/>
    <property type="evidence" value="ECO:0007669"/>
    <property type="project" value="UniProtKB-KW"/>
</dbReference>
<dbReference type="AlphaFoldDB" id="A0A7W8HE01"/>
<keyword evidence="3" id="KW-1185">Reference proteome</keyword>
<evidence type="ECO:0000313" key="2">
    <source>
        <dbReference type="EMBL" id="MBB5270211.1"/>
    </source>
</evidence>
<dbReference type="InterPro" id="IPR006680">
    <property type="entry name" value="Amidohydro-rel"/>
</dbReference>
<evidence type="ECO:0000313" key="3">
    <source>
        <dbReference type="Proteomes" id="UP000532440"/>
    </source>
</evidence>
<evidence type="ECO:0000259" key="1">
    <source>
        <dbReference type="Pfam" id="PF04909"/>
    </source>
</evidence>
<accession>A0A7W8HE01</accession>
<reference evidence="2 3" key="1">
    <citation type="submission" date="2020-08" db="EMBL/GenBank/DDBJ databases">
        <title>Genomic Encyclopedia of Type Strains, Phase IV (KMG-IV): sequencing the most valuable type-strain genomes for metagenomic binning, comparative biology and taxonomic classification.</title>
        <authorList>
            <person name="Goeker M."/>
        </authorList>
    </citation>
    <scope>NUCLEOTIDE SEQUENCE [LARGE SCALE GENOMIC DNA]</scope>
    <source>
        <strain evidence="2 3">DSM 29781</strain>
    </source>
</reference>
<dbReference type="PROSITE" id="PS51318">
    <property type="entry name" value="TAT"/>
    <property type="match status" value="1"/>
</dbReference>
<protein>
    <submittedName>
        <fullName evidence="2">Putative TIM-barrel fold metal-dependent hydrolase</fullName>
    </submittedName>
</protein>
<dbReference type="Gene3D" id="3.20.20.140">
    <property type="entry name" value="Metal-dependent hydrolases"/>
    <property type="match status" value="1"/>
</dbReference>